<dbReference type="Gene3D" id="3.40.50.1390">
    <property type="entry name" value="Resolvase, N-terminal catalytic domain"/>
    <property type="match status" value="1"/>
</dbReference>
<evidence type="ECO:0000256" key="2">
    <source>
        <dbReference type="ARBA" id="ARBA00023125"/>
    </source>
</evidence>
<evidence type="ECO:0000256" key="3">
    <source>
        <dbReference type="ARBA" id="ARBA00023172"/>
    </source>
</evidence>
<evidence type="ECO:0000256" key="4">
    <source>
        <dbReference type="PROSITE-ProRule" id="PRU10137"/>
    </source>
</evidence>
<keyword evidence="1" id="KW-0229">DNA integration</keyword>
<dbReference type="EMBL" id="JAFBDZ010000001">
    <property type="protein sequence ID" value="MBM7583751.1"/>
    <property type="molecule type" value="Genomic_DNA"/>
</dbReference>
<name>A0ABS2N828_9BACI</name>
<gene>
    <name evidence="6" type="ORF">JOC86_000288</name>
</gene>
<dbReference type="RefSeq" id="WP_239587339.1">
    <property type="nucleotide sequence ID" value="NZ_JAFBDZ010000001.1"/>
</dbReference>
<reference evidence="6 7" key="1">
    <citation type="submission" date="2021-01" db="EMBL/GenBank/DDBJ databases">
        <title>Genomic Encyclopedia of Type Strains, Phase IV (KMG-IV): sequencing the most valuable type-strain genomes for metagenomic binning, comparative biology and taxonomic classification.</title>
        <authorList>
            <person name="Goeker M."/>
        </authorList>
    </citation>
    <scope>NUCLEOTIDE SEQUENCE [LARGE SCALE GENOMIC DNA]</scope>
    <source>
        <strain evidence="6 7">DSM 24834</strain>
    </source>
</reference>
<dbReference type="PROSITE" id="PS51736">
    <property type="entry name" value="RECOMBINASES_3"/>
    <property type="match status" value="1"/>
</dbReference>
<dbReference type="InterPro" id="IPR036162">
    <property type="entry name" value="Resolvase-like_N_sf"/>
</dbReference>
<evidence type="ECO:0000259" key="5">
    <source>
        <dbReference type="PROSITE" id="PS51736"/>
    </source>
</evidence>
<accession>A0ABS2N828</accession>
<dbReference type="Proteomes" id="UP001646157">
    <property type="component" value="Unassembled WGS sequence"/>
</dbReference>
<dbReference type="PROSITE" id="PS00397">
    <property type="entry name" value="RECOMBINASES_1"/>
    <property type="match status" value="1"/>
</dbReference>
<keyword evidence="3" id="KW-0233">DNA recombination</keyword>
<dbReference type="InterPro" id="IPR006119">
    <property type="entry name" value="Resolv_N"/>
</dbReference>
<evidence type="ECO:0000313" key="7">
    <source>
        <dbReference type="Proteomes" id="UP001646157"/>
    </source>
</evidence>
<dbReference type="Pfam" id="PF00239">
    <property type="entry name" value="Resolvase"/>
    <property type="match status" value="1"/>
</dbReference>
<dbReference type="InterPro" id="IPR006118">
    <property type="entry name" value="Recombinase_CS"/>
</dbReference>
<proteinExistence type="predicted"/>
<keyword evidence="7" id="KW-1185">Reference proteome</keyword>
<evidence type="ECO:0000313" key="6">
    <source>
        <dbReference type="EMBL" id="MBM7583751.1"/>
    </source>
</evidence>
<organism evidence="6 7">
    <name type="scientific">Rossellomorea pakistanensis</name>
    <dbReference type="NCBI Taxonomy" id="992288"/>
    <lineage>
        <taxon>Bacteria</taxon>
        <taxon>Bacillati</taxon>
        <taxon>Bacillota</taxon>
        <taxon>Bacilli</taxon>
        <taxon>Bacillales</taxon>
        <taxon>Bacillaceae</taxon>
        <taxon>Rossellomorea</taxon>
    </lineage>
</organism>
<keyword evidence="2" id="KW-0238">DNA-binding</keyword>
<comment type="caution">
    <text evidence="6">The sequence shown here is derived from an EMBL/GenBank/DDBJ whole genome shotgun (WGS) entry which is preliminary data.</text>
</comment>
<protein>
    <submittedName>
        <fullName evidence="6">DNA invertase Pin-like site-specific DNA recombinase</fullName>
    </submittedName>
</protein>
<sequence>MKVRYARVSTRIQNLDLQLDAFKEHGCEEIFTDKICWAKDKRQGLENALRFVKTGNTLVGWF</sequence>
<feature type="domain" description="Resolvase/invertase-type recombinase catalytic" evidence="5">
    <location>
        <begin position="1"/>
        <end position="62"/>
    </location>
</feature>
<dbReference type="SUPFAM" id="SSF53041">
    <property type="entry name" value="Resolvase-like"/>
    <property type="match status" value="1"/>
</dbReference>
<evidence type="ECO:0000256" key="1">
    <source>
        <dbReference type="ARBA" id="ARBA00022908"/>
    </source>
</evidence>
<feature type="active site" description="O-(5'-phospho-DNA)-serine intermediate" evidence="4">
    <location>
        <position position="9"/>
    </location>
</feature>